<dbReference type="Gene3D" id="3.30.1490.480">
    <property type="entry name" value="Endolytic murein transglycosylase"/>
    <property type="match status" value="1"/>
</dbReference>
<dbReference type="GO" id="GO:0009252">
    <property type="term" value="P:peptidoglycan biosynthetic process"/>
    <property type="evidence" value="ECO:0007669"/>
    <property type="project" value="UniProtKB-UniRule"/>
</dbReference>
<dbReference type="AlphaFoldDB" id="A0A495J4J7"/>
<dbReference type="OrthoDB" id="9814591at2"/>
<dbReference type="HAMAP" id="MF_02065">
    <property type="entry name" value="MltG"/>
    <property type="match status" value="1"/>
</dbReference>
<keyword evidence="5 7" id="KW-0456">Lyase</keyword>
<comment type="catalytic activity">
    <reaction evidence="7">
        <text>a peptidoglycan chain = a peptidoglycan chain with N-acetyl-1,6-anhydromuramyl-[peptide] at the reducing end + a peptidoglycan chain with N-acetylglucosamine at the non-reducing end.</text>
        <dbReference type="EC" id="4.2.2.29"/>
    </reaction>
</comment>
<evidence type="ECO:0000313" key="9">
    <source>
        <dbReference type="Proteomes" id="UP000268007"/>
    </source>
</evidence>
<comment type="similarity">
    <text evidence="7">Belongs to the transglycosylase MltG family.</text>
</comment>
<organism evidence="8 9">
    <name type="scientific">Mucilaginibacter gracilis</name>
    <dbReference type="NCBI Taxonomy" id="423350"/>
    <lineage>
        <taxon>Bacteria</taxon>
        <taxon>Pseudomonadati</taxon>
        <taxon>Bacteroidota</taxon>
        <taxon>Sphingobacteriia</taxon>
        <taxon>Sphingobacteriales</taxon>
        <taxon>Sphingobacteriaceae</taxon>
        <taxon>Mucilaginibacter</taxon>
    </lineage>
</organism>
<evidence type="ECO:0000256" key="4">
    <source>
        <dbReference type="ARBA" id="ARBA00023136"/>
    </source>
</evidence>
<dbReference type="GO" id="GO:0071555">
    <property type="term" value="P:cell wall organization"/>
    <property type="evidence" value="ECO:0007669"/>
    <property type="project" value="UniProtKB-KW"/>
</dbReference>
<evidence type="ECO:0000256" key="7">
    <source>
        <dbReference type="HAMAP-Rule" id="MF_02065"/>
    </source>
</evidence>
<evidence type="ECO:0000256" key="2">
    <source>
        <dbReference type="ARBA" id="ARBA00022692"/>
    </source>
</evidence>
<feature type="site" description="Important for catalytic activity" evidence="7">
    <location>
        <position position="227"/>
    </location>
</feature>
<dbReference type="Gene3D" id="3.30.160.60">
    <property type="entry name" value="Classic Zinc Finger"/>
    <property type="match status" value="1"/>
</dbReference>
<evidence type="ECO:0000256" key="5">
    <source>
        <dbReference type="ARBA" id="ARBA00023239"/>
    </source>
</evidence>
<keyword evidence="1 7" id="KW-1003">Cell membrane</keyword>
<keyword evidence="6 7" id="KW-0961">Cell wall biogenesis/degradation</keyword>
<keyword evidence="3 7" id="KW-1133">Transmembrane helix</keyword>
<proteinExistence type="inferred from homology"/>
<evidence type="ECO:0000256" key="1">
    <source>
        <dbReference type="ARBA" id="ARBA00022475"/>
    </source>
</evidence>
<evidence type="ECO:0000313" key="8">
    <source>
        <dbReference type="EMBL" id="RKR83621.1"/>
    </source>
</evidence>
<gene>
    <name evidence="7" type="primary">mltG</name>
    <name evidence="8" type="ORF">BDD43_3832</name>
</gene>
<protein>
    <recommendedName>
        <fullName evidence="7">Endolytic murein transglycosylase</fullName>
        <ecNumber evidence="7">4.2.2.29</ecNumber>
    </recommendedName>
    <alternativeName>
        <fullName evidence="7">Peptidoglycan lytic transglycosylase</fullName>
    </alternativeName>
    <alternativeName>
        <fullName evidence="7">Peptidoglycan polymerization terminase</fullName>
    </alternativeName>
</protein>
<keyword evidence="2 7" id="KW-0812">Transmembrane</keyword>
<dbReference type="PANTHER" id="PTHR30518:SF2">
    <property type="entry name" value="ENDOLYTIC MUREIN TRANSGLYCOSYLASE"/>
    <property type="match status" value="1"/>
</dbReference>
<accession>A0A495J4J7</accession>
<dbReference type="NCBIfam" id="TIGR00247">
    <property type="entry name" value="endolytic transglycosylase MltG"/>
    <property type="match status" value="1"/>
</dbReference>
<name>A0A495J4J7_9SPHI</name>
<feature type="transmembrane region" description="Helical" evidence="7">
    <location>
        <begin position="12"/>
        <end position="37"/>
    </location>
</feature>
<keyword evidence="4 7" id="KW-0472">Membrane</keyword>
<dbReference type="Pfam" id="PF02618">
    <property type="entry name" value="YceG"/>
    <property type="match status" value="1"/>
</dbReference>
<dbReference type="RefSeq" id="WP_121199095.1">
    <property type="nucleotide sequence ID" value="NZ_RBKU01000001.1"/>
</dbReference>
<sequence>MDTTQKKDKGGIFRKFIIALVIIIVFALGATGLFYYLRYYGPNVTDQQQYLYIRTGSNFSDVYKTIREQGIVRDSTTFMWAAHNKKYVNHVKPGRYRLKSGMSNRDLINMLMSGRQEAVKITLKNLRKKEDFAGYMAKKLEADSLSIINLLDSAEYEQKLGFTKDNIYAMILPNTYDFYWNSSPKKLLAHFYGAYQKFWTPERKQKAQAINLDPAQVSTLASIVDAEATYDAEMPAIAGLYLNRLKKGMKLESDPTVIFAANDFTIHRVLNKQLAIVSPYNTYMYKGLPPGPVMMPSINAIKAVLDYQHNDYIYMCAKEDFSGYHNFATTMAQHLINAHKFQKALNERNIKR</sequence>
<evidence type="ECO:0000256" key="6">
    <source>
        <dbReference type="ARBA" id="ARBA00023316"/>
    </source>
</evidence>
<comment type="caution">
    <text evidence="8">The sequence shown here is derived from an EMBL/GenBank/DDBJ whole genome shotgun (WGS) entry which is preliminary data.</text>
</comment>
<keyword evidence="9" id="KW-1185">Reference proteome</keyword>
<dbReference type="EMBL" id="RBKU01000001">
    <property type="protein sequence ID" value="RKR83621.1"/>
    <property type="molecule type" value="Genomic_DNA"/>
</dbReference>
<comment type="function">
    <text evidence="7">Functions as a peptidoglycan terminase that cleaves nascent peptidoglycan strands endolytically to terminate their elongation.</text>
</comment>
<dbReference type="PANTHER" id="PTHR30518">
    <property type="entry name" value="ENDOLYTIC MUREIN TRANSGLYCOSYLASE"/>
    <property type="match status" value="1"/>
</dbReference>
<dbReference type="InterPro" id="IPR003770">
    <property type="entry name" value="MLTG-like"/>
</dbReference>
<dbReference type="GO" id="GO:0005886">
    <property type="term" value="C:plasma membrane"/>
    <property type="evidence" value="ECO:0007669"/>
    <property type="project" value="UniProtKB-SubCell"/>
</dbReference>
<evidence type="ECO:0000256" key="3">
    <source>
        <dbReference type="ARBA" id="ARBA00022989"/>
    </source>
</evidence>
<dbReference type="EC" id="4.2.2.29" evidence="7"/>
<reference evidence="8 9" key="1">
    <citation type="submission" date="2018-10" db="EMBL/GenBank/DDBJ databases">
        <title>Genomic Encyclopedia of Archaeal and Bacterial Type Strains, Phase II (KMG-II): from individual species to whole genera.</title>
        <authorList>
            <person name="Goeker M."/>
        </authorList>
    </citation>
    <scope>NUCLEOTIDE SEQUENCE [LARGE SCALE GENOMIC DNA]</scope>
    <source>
        <strain evidence="8 9">DSM 18602</strain>
    </source>
</reference>
<dbReference type="CDD" id="cd08010">
    <property type="entry name" value="MltG_like"/>
    <property type="match status" value="1"/>
</dbReference>
<dbReference type="Proteomes" id="UP000268007">
    <property type="component" value="Unassembled WGS sequence"/>
</dbReference>
<comment type="subcellular location">
    <subcellularLocation>
        <location evidence="7">Cell membrane</location>
        <topology evidence="7">Single-pass membrane protein</topology>
    </subcellularLocation>
</comment>
<dbReference type="GO" id="GO:0008932">
    <property type="term" value="F:lytic endotransglycosylase activity"/>
    <property type="evidence" value="ECO:0007669"/>
    <property type="project" value="UniProtKB-UniRule"/>
</dbReference>